<dbReference type="InterPro" id="IPR000281">
    <property type="entry name" value="HTH_RpiR"/>
</dbReference>
<dbReference type="PANTHER" id="PTHR30514:SF9">
    <property type="entry name" value="TRANSCRIPTIONAL REGULATOR"/>
    <property type="match status" value="1"/>
</dbReference>
<dbReference type="InterPro" id="IPR035472">
    <property type="entry name" value="RpiR-like_SIS"/>
</dbReference>
<protein>
    <submittedName>
        <fullName evidence="6">HTH-type transcriptional regulator MurR</fullName>
    </submittedName>
</protein>
<dbReference type="SUPFAM" id="SSF46689">
    <property type="entry name" value="Homeodomain-like"/>
    <property type="match status" value="1"/>
</dbReference>
<dbReference type="Gene3D" id="3.40.50.10490">
    <property type="entry name" value="Glucose-6-phosphate isomerase like protein, domain 1"/>
    <property type="match status" value="1"/>
</dbReference>
<evidence type="ECO:0000256" key="2">
    <source>
        <dbReference type="ARBA" id="ARBA00023125"/>
    </source>
</evidence>
<dbReference type="PANTHER" id="PTHR30514">
    <property type="entry name" value="GLUCOKINASE"/>
    <property type="match status" value="1"/>
</dbReference>
<keyword evidence="1" id="KW-0805">Transcription regulation</keyword>
<evidence type="ECO:0000313" key="7">
    <source>
        <dbReference type="Proteomes" id="UP000838821"/>
    </source>
</evidence>
<dbReference type="InterPro" id="IPR046348">
    <property type="entry name" value="SIS_dom_sf"/>
</dbReference>
<dbReference type="Pfam" id="PF01418">
    <property type="entry name" value="HTH_6"/>
    <property type="match status" value="1"/>
</dbReference>
<dbReference type="Gene3D" id="1.10.10.10">
    <property type="entry name" value="Winged helix-like DNA-binding domain superfamily/Winged helix DNA-binding domain"/>
    <property type="match status" value="1"/>
</dbReference>
<evidence type="ECO:0000259" key="5">
    <source>
        <dbReference type="PROSITE" id="PS51464"/>
    </source>
</evidence>
<feature type="domain" description="HTH rpiR-type" evidence="4">
    <location>
        <begin position="14"/>
        <end position="90"/>
    </location>
</feature>
<accession>A0ABM9CMW7</accession>
<feature type="domain" description="SIS" evidence="5">
    <location>
        <begin position="129"/>
        <end position="272"/>
    </location>
</feature>
<organism evidence="6 7">
    <name type="scientific">Paenibacillus allorhizoplanae</name>
    <dbReference type="NCBI Taxonomy" id="2905648"/>
    <lineage>
        <taxon>Bacteria</taxon>
        <taxon>Bacillati</taxon>
        <taxon>Bacillota</taxon>
        <taxon>Bacilli</taxon>
        <taxon>Bacillales</taxon>
        <taxon>Paenibacillaceae</taxon>
        <taxon>Paenibacillus</taxon>
    </lineage>
</organism>
<evidence type="ECO:0000256" key="1">
    <source>
        <dbReference type="ARBA" id="ARBA00023015"/>
    </source>
</evidence>
<evidence type="ECO:0000256" key="3">
    <source>
        <dbReference type="ARBA" id="ARBA00023163"/>
    </source>
</evidence>
<dbReference type="Pfam" id="PF01380">
    <property type="entry name" value="SIS"/>
    <property type="match status" value="1"/>
</dbReference>
<sequence>MEKLQDVHMPDLEQTINSKLNSSYAHLSVTEQRIGEFVMQYPEKVMYYSVTQVADELGVAQSTVTRFCRSIGLRGYQELKIKLARDMDSGTRNEAADGKMNLPQRLALININNIQETLKIIDLEELQKAIVKMMQAHKIIIYGLGESGPIAELLKMKLIGLGLSVDAHMDVHLQLISAAHLTSDDVAIGISQMGSTKDVVLALKKARSSGALTICITGHGRSPITEVSDIRLVCFGKGISVHENDLKSKASILFLIELIAISISLYMSERGNSLEPSKTTESILDKLY</sequence>
<dbReference type="InterPro" id="IPR009057">
    <property type="entry name" value="Homeodomain-like_sf"/>
</dbReference>
<evidence type="ECO:0000259" key="4">
    <source>
        <dbReference type="PROSITE" id="PS51071"/>
    </source>
</evidence>
<dbReference type="CDD" id="cd05013">
    <property type="entry name" value="SIS_RpiR"/>
    <property type="match status" value="1"/>
</dbReference>
<dbReference type="PROSITE" id="PS51071">
    <property type="entry name" value="HTH_RPIR"/>
    <property type="match status" value="1"/>
</dbReference>
<name>A0ABM9CMW7_9BACL</name>
<evidence type="ECO:0000313" key="6">
    <source>
        <dbReference type="EMBL" id="CAH1217645.1"/>
    </source>
</evidence>
<comment type="caution">
    <text evidence="6">The sequence shown here is derived from an EMBL/GenBank/DDBJ whole genome shotgun (WGS) entry which is preliminary data.</text>
</comment>
<dbReference type="PROSITE" id="PS51464">
    <property type="entry name" value="SIS"/>
    <property type="match status" value="1"/>
</dbReference>
<dbReference type="InterPro" id="IPR001347">
    <property type="entry name" value="SIS_dom"/>
</dbReference>
<dbReference type="InterPro" id="IPR047640">
    <property type="entry name" value="RpiR-like"/>
</dbReference>
<dbReference type="RefSeq" id="WP_236290774.1">
    <property type="nucleotide sequence ID" value="NZ_CAKMMW010000016.1"/>
</dbReference>
<reference evidence="6" key="1">
    <citation type="submission" date="2022-01" db="EMBL/GenBank/DDBJ databases">
        <authorList>
            <person name="Criscuolo A."/>
        </authorList>
    </citation>
    <scope>NUCLEOTIDE SEQUENCE</scope>
    <source>
        <strain evidence="6">CIP111891</strain>
    </source>
</reference>
<dbReference type="SUPFAM" id="SSF53697">
    <property type="entry name" value="SIS domain"/>
    <property type="match status" value="1"/>
</dbReference>
<keyword evidence="2" id="KW-0238">DNA-binding</keyword>
<dbReference type="Proteomes" id="UP000838821">
    <property type="component" value="Unassembled WGS sequence"/>
</dbReference>
<keyword evidence="7" id="KW-1185">Reference proteome</keyword>
<gene>
    <name evidence="6" type="primary">murR</name>
    <name evidence="6" type="ORF">PAECIP111891_04610</name>
</gene>
<proteinExistence type="predicted"/>
<dbReference type="InterPro" id="IPR036388">
    <property type="entry name" value="WH-like_DNA-bd_sf"/>
</dbReference>
<keyword evidence="3" id="KW-0804">Transcription</keyword>
<dbReference type="EMBL" id="CAKMMW010000016">
    <property type="protein sequence ID" value="CAH1217645.1"/>
    <property type="molecule type" value="Genomic_DNA"/>
</dbReference>